<name>A0A8H3BVJ1_9AGAM</name>
<evidence type="ECO:0008006" key="4">
    <source>
        <dbReference type="Google" id="ProtNLM"/>
    </source>
</evidence>
<proteinExistence type="predicted"/>
<accession>A0A8H3BVJ1</accession>
<feature type="compositionally biased region" description="Polar residues" evidence="1">
    <location>
        <begin position="68"/>
        <end position="77"/>
    </location>
</feature>
<dbReference type="EMBL" id="CAJMWZ010003058">
    <property type="protein sequence ID" value="CAE6468307.1"/>
    <property type="molecule type" value="Genomic_DNA"/>
</dbReference>
<sequence length="494" mass="54615">MPTPQADGRAGIQAPCVRLGESMTPGQASLFDSLLSLADDTPDLPYTPKSPESSVVGDPSAGEHIAGTQRSAGSGSYSRAEHTVNRLEDIEDIDGDDPEYLLEALLNDLVLDREVESNLLPFVAQSFMAWMNRFMFEPIRAISLARDMIIRGHSGNEARRNMILVANAALAVSESTFYEFTHFTALYKHLVKHVLEARACSELTKEAAIKVLGSCHELISLTCKVGSLASVLNLMDLYAPIFRRACPESDGLVNLPRRLAAVEVNLKYFVSFDVLLSVITHRPMLFRYGFDFLSPQDEELLNEDDEPGMRWSIGIPARLVVVLAKMNILLESYGNCVDQETLRDLKEEVGSCKSVISSSPGDDPTLTVGKLMVQESWKLAGYVYFYMGLCGANSDDARVVKVQKRFMGLLETVKPRRNPDLFLVLPILIMGVATSSSADRFTLLARLWGVSECSKPGTMGNDVIRMLNDIWAHTVEKPAVWLDLRTTCLRVVGM</sequence>
<gene>
    <name evidence="2" type="ORF">RDB_LOCUS58576</name>
</gene>
<organism evidence="2 3">
    <name type="scientific">Rhizoctonia solani</name>
    <dbReference type="NCBI Taxonomy" id="456999"/>
    <lineage>
        <taxon>Eukaryota</taxon>
        <taxon>Fungi</taxon>
        <taxon>Dikarya</taxon>
        <taxon>Basidiomycota</taxon>
        <taxon>Agaricomycotina</taxon>
        <taxon>Agaricomycetes</taxon>
        <taxon>Cantharellales</taxon>
        <taxon>Ceratobasidiaceae</taxon>
        <taxon>Rhizoctonia</taxon>
    </lineage>
</organism>
<feature type="region of interest" description="Disordered" evidence="1">
    <location>
        <begin position="41"/>
        <end position="80"/>
    </location>
</feature>
<dbReference type="AlphaFoldDB" id="A0A8H3BVJ1"/>
<dbReference type="Pfam" id="PF11951">
    <property type="entry name" value="Fungal_trans_2"/>
    <property type="match status" value="1"/>
</dbReference>
<evidence type="ECO:0000256" key="1">
    <source>
        <dbReference type="SAM" id="MobiDB-lite"/>
    </source>
</evidence>
<comment type="caution">
    <text evidence="2">The sequence shown here is derived from an EMBL/GenBank/DDBJ whole genome shotgun (WGS) entry which is preliminary data.</text>
</comment>
<evidence type="ECO:0000313" key="2">
    <source>
        <dbReference type="EMBL" id="CAE6468307.1"/>
    </source>
</evidence>
<protein>
    <recommendedName>
        <fullName evidence="4">Fungal-specific transcription factor domain protein</fullName>
    </recommendedName>
</protein>
<evidence type="ECO:0000313" key="3">
    <source>
        <dbReference type="Proteomes" id="UP000663850"/>
    </source>
</evidence>
<reference evidence="2" key="1">
    <citation type="submission" date="2021-01" db="EMBL/GenBank/DDBJ databases">
        <authorList>
            <person name="Kaushik A."/>
        </authorList>
    </citation>
    <scope>NUCLEOTIDE SEQUENCE</scope>
    <source>
        <strain evidence="2">Type strain: AG8-Rh-89/</strain>
    </source>
</reference>
<dbReference type="InterPro" id="IPR021858">
    <property type="entry name" value="Fun_TF"/>
</dbReference>
<dbReference type="Proteomes" id="UP000663850">
    <property type="component" value="Unassembled WGS sequence"/>
</dbReference>